<dbReference type="RefSeq" id="WP_254165710.1">
    <property type="nucleotide sequence ID" value="NZ_JANAFB010000009.1"/>
</dbReference>
<feature type="compositionally biased region" description="Polar residues" evidence="1">
    <location>
        <begin position="1"/>
        <end position="12"/>
    </location>
</feature>
<protein>
    <submittedName>
        <fullName evidence="3">Uncharacterized protein</fullName>
    </submittedName>
</protein>
<reference evidence="3" key="1">
    <citation type="submission" date="2022-06" db="EMBL/GenBank/DDBJ databases">
        <title>Rothia sp. isolated from sandalwood seedling.</title>
        <authorList>
            <person name="Tuikhar N."/>
            <person name="Kirdat K."/>
            <person name="Thorat V."/>
            <person name="Swetha P."/>
            <person name="Padma S."/>
            <person name="Sundararaj R."/>
            <person name="Yadav A."/>
        </authorList>
    </citation>
    <scope>NUCLEOTIDE SEQUENCE</scope>
    <source>
        <strain evidence="3">AR01</strain>
    </source>
</reference>
<feature type="transmembrane region" description="Helical" evidence="2">
    <location>
        <begin position="173"/>
        <end position="199"/>
    </location>
</feature>
<gene>
    <name evidence="3" type="ORF">NBM05_05430</name>
</gene>
<dbReference type="EMBL" id="JANAFB010000009">
    <property type="protein sequence ID" value="MCP3425473.1"/>
    <property type="molecule type" value="Genomic_DNA"/>
</dbReference>
<feature type="region of interest" description="Disordered" evidence="1">
    <location>
        <begin position="1"/>
        <end position="57"/>
    </location>
</feature>
<dbReference type="AlphaFoldDB" id="A0A9X2HJM2"/>
<evidence type="ECO:0000256" key="2">
    <source>
        <dbReference type="SAM" id="Phobius"/>
    </source>
</evidence>
<feature type="transmembrane region" description="Helical" evidence="2">
    <location>
        <begin position="134"/>
        <end position="153"/>
    </location>
</feature>
<name>A0A9X2HJM2_9MICC</name>
<feature type="transmembrane region" description="Helical" evidence="2">
    <location>
        <begin position="96"/>
        <end position="114"/>
    </location>
</feature>
<dbReference type="Proteomes" id="UP001139502">
    <property type="component" value="Unassembled WGS sequence"/>
</dbReference>
<sequence>MSERPQNSSPGHSTPAGAPPEPSVGEPAGTRVPEPAPSAAAPGGTGGPRPARAGGLEGRPDSAWLRASLWLSAPLTVLAAAWVTFGRALFGAAGELTGIFAISLGPLMLIVMGLASVRMHQDARRFAHRVTTPLLSFAQLAAWVLAFFFGLLIPDRVDGRTISAVSEIAGDHLVGLSAGFGNTVGILTYVAAFATLLIASTEQRRSRRAVAGEPATEDEMLDRAEYDGGPYAPPRLF</sequence>
<organism evidence="3 4">
    <name type="scientific">Rothia santali</name>
    <dbReference type="NCBI Taxonomy" id="2949643"/>
    <lineage>
        <taxon>Bacteria</taxon>
        <taxon>Bacillati</taxon>
        <taxon>Actinomycetota</taxon>
        <taxon>Actinomycetes</taxon>
        <taxon>Micrococcales</taxon>
        <taxon>Micrococcaceae</taxon>
        <taxon>Rothia</taxon>
    </lineage>
</organism>
<feature type="transmembrane region" description="Helical" evidence="2">
    <location>
        <begin position="69"/>
        <end position="90"/>
    </location>
</feature>
<keyword evidence="4" id="KW-1185">Reference proteome</keyword>
<proteinExistence type="predicted"/>
<keyword evidence="2" id="KW-1133">Transmembrane helix</keyword>
<evidence type="ECO:0000313" key="3">
    <source>
        <dbReference type="EMBL" id="MCP3425473.1"/>
    </source>
</evidence>
<accession>A0A9X2HJM2</accession>
<keyword evidence="2" id="KW-0472">Membrane</keyword>
<evidence type="ECO:0000313" key="4">
    <source>
        <dbReference type="Proteomes" id="UP001139502"/>
    </source>
</evidence>
<evidence type="ECO:0000256" key="1">
    <source>
        <dbReference type="SAM" id="MobiDB-lite"/>
    </source>
</evidence>
<keyword evidence="2" id="KW-0812">Transmembrane</keyword>
<comment type="caution">
    <text evidence="3">The sequence shown here is derived from an EMBL/GenBank/DDBJ whole genome shotgun (WGS) entry which is preliminary data.</text>
</comment>
<feature type="compositionally biased region" description="Low complexity" evidence="1">
    <location>
        <begin position="37"/>
        <end position="54"/>
    </location>
</feature>